<accession>A0A2A4K0W8</accession>
<feature type="compositionally biased region" description="Polar residues" evidence="4">
    <location>
        <begin position="851"/>
        <end position="866"/>
    </location>
</feature>
<feature type="region of interest" description="Disordered" evidence="4">
    <location>
        <begin position="974"/>
        <end position="993"/>
    </location>
</feature>
<feature type="compositionally biased region" description="Polar residues" evidence="4">
    <location>
        <begin position="629"/>
        <end position="644"/>
    </location>
</feature>
<gene>
    <name evidence="5" type="ORF">B5V51_5944</name>
</gene>
<feature type="compositionally biased region" description="Polar residues" evidence="4">
    <location>
        <begin position="912"/>
        <end position="942"/>
    </location>
</feature>
<feature type="region of interest" description="Disordered" evidence="4">
    <location>
        <begin position="1196"/>
        <end position="1270"/>
    </location>
</feature>
<feature type="compositionally biased region" description="Polar residues" evidence="4">
    <location>
        <begin position="191"/>
        <end position="216"/>
    </location>
</feature>
<feature type="compositionally biased region" description="Polar residues" evidence="4">
    <location>
        <begin position="1120"/>
        <end position="1152"/>
    </location>
</feature>
<feature type="compositionally biased region" description="Polar residues" evidence="4">
    <location>
        <begin position="747"/>
        <end position="790"/>
    </location>
</feature>
<feature type="region of interest" description="Disordered" evidence="4">
    <location>
        <begin position="147"/>
        <end position="221"/>
    </location>
</feature>
<comment type="caution">
    <text evidence="5">The sequence shown here is derived from an EMBL/GenBank/DDBJ whole genome shotgun (WGS) entry which is preliminary data.</text>
</comment>
<evidence type="ECO:0000313" key="5">
    <source>
        <dbReference type="EMBL" id="PCG77887.1"/>
    </source>
</evidence>
<evidence type="ECO:0000256" key="4">
    <source>
        <dbReference type="SAM" id="MobiDB-lite"/>
    </source>
</evidence>
<dbReference type="PANTHER" id="PTHR10380">
    <property type="entry name" value="CUTICLE PROTEIN"/>
    <property type="match status" value="1"/>
</dbReference>
<feature type="compositionally biased region" description="Polar residues" evidence="4">
    <location>
        <begin position="977"/>
        <end position="993"/>
    </location>
</feature>
<feature type="compositionally biased region" description="Polar residues" evidence="4">
    <location>
        <begin position="1080"/>
        <end position="1090"/>
    </location>
</feature>
<feature type="compositionally biased region" description="Polar residues" evidence="4">
    <location>
        <begin position="1025"/>
        <end position="1035"/>
    </location>
</feature>
<reference evidence="5" key="1">
    <citation type="submission" date="2017-09" db="EMBL/GenBank/DDBJ databases">
        <title>Contemporary evolution of a Lepidopteran species, Heliothis virescens, in response to modern agricultural practices.</title>
        <authorList>
            <person name="Fritz M.L."/>
            <person name="Deyonke A.M."/>
            <person name="Papanicolaou A."/>
            <person name="Micinski S."/>
            <person name="Westbrook J."/>
            <person name="Gould F."/>
        </authorList>
    </citation>
    <scope>NUCLEOTIDE SEQUENCE [LARGE SCALE GENOMIC DNA]</scope>
    <source>
        <strain evidence="5">HvINT-</strain>
        <tissue evidence="5">Whole body</tissue>
    </source>
</reference>
<feature type="region of interest" description="Disordered" evidence="4">
    <location>
        <begin position="1002"/>
        <end position="1035"/>
    </location>
</feature>
<feature type="region of interest" description="Disordered" evidence="4">
    <location>
        <begin position="624"/>
        <end position="717"/>
    </location>
</feature>
<feature type="compositionally biased region" description="Basic and acidic residues" evidence="4">
    <location>
        <begin position="733"/>
        <end position="746"/>
    </location>
</feature>
<feature type="compositionally biased region" description="Polar residues" evidence="4">
    <location>
        <begin position="805"/>
        <end position="836"/>
    </location>
</feature>
<protein>
    <submittedName>
        <fullName evidence="5">Uncharacterized protein</fullName>
    </submittedName>
</protein>
<feature type="region of interest" description="Disordered" evidence="4">
    <location>
        <begin position="1324"/>
        <end position="1343"/>
    </location>
</feature>
<feature type="compositionally biased region" description="Polar residues" evidence="4">
    <location>
        <begin position="1052"/>
        <end position="1072"/>
    </location>
</feature>
<dbReference type="PANTHER" id="PTHR10380:SF173">
    <property type="entry name" value="CUTICULAR PROTEIN 47EF, ISOFORM C-RELATED"/>
    <property type="match status" value="1"/>
</dbReference>
<feature type="compositionally biased region" description="Basic and acidic residues" evidence="4">
    <location>
        <begin position="898"/>
        <end position="908"/>
    </location>
</feature>
<dbReference type="Pfam" id="PF00379">
    <property type="entry name" value="Chitin_bind_4"/>
    <property type="match status" value="1"/>
</dbReference>
<dbReference type="PROSITE" id="PS00233">
    <property type="entry name" value="CHIT_BIND_RR_1"/>
    <property type="match status" value="1"/>
</dbReference>
<keyword evidence="2" id="KW-0732">Signal</keyword>
<evidence type="ECO:0000256" key="1">
    <source>
        <dbReference type="ARBA" id="ARBA00022460"/>
    </source>
</evidence>
<feature type="region of interest" description="Disordered" evidence="4">
    <location>
        <begin position="563"/>
        <end position="594"/>
    </location>
</feature>
<dbReference type="PROSITE" id="PS51155">
    <property type="entry name" value="CHIT_BIND_RR_2"/>
    <property type="match status" value="1"/>
</dbReference>
<feature type="region of interest" description="Disordered" evidence="4">
    <location>
        <begin position="1052"/>
        <end position="1152"/>
    </location>
</feature>
<dbReference type="GO" id="GO:0008010">
    <property type="term" value="F:structural constituent of chitin-based larval cuticle"/>
    <property type="evidence" value="ECO:0007669"/>
    <property type="project" value="TreeGrafter"/>
</dbReference>
<proteinExistence type="predicted"/>
<dbReference type="GO" id="GO:0062129">
    <property type="term" value="C:chitin-based extracellular matrix"/>
    <property type="evidence" value="ECO:0007669"/>
    <property type="project" value="TreeGrafter"/>
</dbReference>
<feature type="compositionally biased region" description="Polar residues" evidence="4">
    <location>
        <begin position="873"/>
        <end position="883"/>
    </location>
</feature>
<name>A0A2A4K0W8_HELVI</name>
<dbReference type="PRINTS" id="PR00947">
    <property type="entry name" value="CUTICLE"/>
</dbReference>
<dbReference type="EMBL" id="NWSH01000264">
    <property type="protein sequence ID" value="PCG77887.1"/>
    <property type="molecule type" value="Genomic_DNA"/>
</dbReference>
<feature type="compositionally biased region" description="Polar residues" evidence="4">
    <location>
        <begin position="505"/>
        <end position="517"/>
    </location>
</feature>
<feature type="compositionally biased region" description="Polar residues" evidence="4">
    <location>
        <begin position="1250"/>
        <end position="1264"/>
    </location>
</feature>
<evidence type="ECO:0000256" key="2">
    <source>
        <dbReference type="ARBA" id="ARBA00022729"/>
    </source>
</evidence>
<evidence type="ECO:0000256" key="3">
    <source>
        <dbReference type="PROSITE-ProRule" id="PRU00497"/>
    </source>
</evidence>
<feature type="region of interest" description="Disordered" evidence="4">
    <location>
        <begin position="805"/>
        <end position="954"/>
    </location>
</feature>
<dbReference type="InterPro" id="IPR000618">
    <property type="entry name" value="Insect_cuticle"/>
</dbReference>
<dbReference type="InterPro" id="IPR050468">
    <property type="entry name" value="Cuticle_Struct_Prot"/>
</dbReference>
<dbReference type="InterPro" id="IPR031311">
    <property type="entry name" value="CHIT_BIND_RR_consensus"/>
</dbReference>
<sequence length="1343" mass="145802">MITLAIGLAASDKLDRTYLPPPGAQFSGGILGSHDAPFEPPHHLQPGLETAVTDGQLVPQTNGINGEPVNFGDKIPKVPINYIADKFPTTTTSYAFSQTTTYPPAEGFETTPLPINPVTGLPIQLEQGNFPFGPQGQQNIQNLPSYTNQGPTYGPAVQPTFISGTNNQPISQHPGQSIITPGPVDQVPGKENQNAGLYQGQVQYPGQGNSEQQENLYSGAPDNSLGLNQYTGQNVVYPGGLVNIPGATQGLVQYPTQQTLTSQPGFPSTTAAPTNSQTVGNQYGTIVNPDGSQGTYSGQPINVQNLGETRTTHTQSPFQNQELLNIGSNPAQYPINSQNYDVSGSTPSTIPSNYYNGISSTTSLPELPSSTSAYPVPRVYRPERPQAAADRNAVILNYENVRTPNGYSYSFDTSNGIHADENGIVDNGTKAQGSYSYIGDDGKEYSVIYTADENGFQPRGDHLPTPSPIPEAIQKVIEQAAKDKLAGIFDDGSYDEAKYGDNKYQGPTNRLRPQNQQHKGRFNNKLNKGGKKGIVAINPIAGIIDEEYDEVIPENQLNNNALITDTRKNSNGKLPTSVTNDGSSNRGTSKNNIQVTEPTKTILGEGDVLLGSVDDYGKPGSKQFDNYGITKQGSTSRPLLSNGNVVPVGANKNPDQNNVVGMKNREDFTNTKYPGSHVDVNGKPLPGGLGDDDRQGTDSNKPGFFDGQTKHSKYISSTSAPIVTDTNQIIRQKINDNKTPDSERIEYSQNRNNIPKTEKITQVNKETPSISDYINNADNEPVRNQQQTQQDENGYYYQQPNTKFEQNTFPTRFNPQEISSTRQPDQGKNEYVQGTTRRPFITPNVYDKNENIVNKSPQSNLQSTSRRPFMTIRVTSPASNSYTDYDDGQDYPSDQDIGDDRIYSDKKLPQKIGTTSRPSIYQQTQTTSRPQYTPGNQRNLVNQKGYVTPGQKTEYSGTVTPGYFYESTTPKLAHNSRFGTTQSPRRMKPQQSGPLTKVIETTTGTVRPVTPQSSPERKPSGYEYRTSNVGSGYPTTSTPGYNFVSTTPGVSSPQSYYSSTFRPSQDYTSTSVLPPKSEFYNYNNGQSTSLKPAKENDSFNTGYYYGPPKSDRSQIAGVAPTQSNRNYQTSYQQGPAGFPSTTTASPISGSQGTFIPSQPGTIATKSSPYGPYQGQYQNSPSTPGYFTDIITSTPENKSVFQYPGSGVSNPQGTAPEYGPTRESYPTSGSPSISSTTPGSFVPSRTGPVQDYSTTNRPGFQTTKDTFVGGPTVDGFGRPITTDQGSSYPGFSQVTQGTSTIRPDFGGTGSTSYPETYVKSKVIGEDFSGPKQQQRFDPKTGYYY</sequence>
<organism evidence="5">
    <name type="scientific">Heliothis virescens</name>
    <name type="common">Tobacco budworm moth</name>
    <dbReference type="NCBI Taxonomy" id="7102"/>
    <lineage>
        <taxon>Eukaryota</taxon>
        <taxon>Metazoa</taxon>
        <taxon>Ecdysozoa</taxon>
        <taxon>Arthropoda</taxon>
        <taxon>Hexapoda</taxon>
        <taxon>Insecta</taxon>
        <taxon>Pterygota</taxon>
        <taxon>Neoptera</taxon>
        <taxon>Endopterygota</taxon>
        <taxon>Lepidoptera</taxon>
        <taxon>Glossata</taxon>
        <taxon>Ditrysia</taxon>
        <taxon>Noctuoidea</taxon>
        <taxon>Noctuidae</taxon>
        <taxon>Heliothinae</taxon>
        <taxon>Heliothis</taxon>
    </lineage>
</organism>
<feature type="compositionally biased region" description="Polar residues" evidence="4">
    <location>
        <begin position="160"/>
        <end position="179"/>
    </location>
</feature>
<feature type="region of interest" description="Disordered" evidence="4">
    <location>
        <begin position="499"/>
        <end position="527"/>
    </location>
</feature>
<feature type="region of interest" description="Disordered" evidence="4">
    <location>
        <begin position="733"/>
        <end position="790"/>
    </location>
</feature>
<feature type="compositionally biased region" description="Polar residues" evidence="4">
    <location>
        <begin position="1002"/>
        <end position="1014"/>
    </location>
</feature>
<feature type="compositionally biased region" description="Low complexity" evidence="4">
    <location>
        <begin position="1223"/>
        <end position="1239"/>
    </location>
</feature>
<keyword evidence="1 3" id="KW-0193">Cuticle</keyword>